<proteinExistence type="inferred from homology"/>
<keyword evidence="6" id="KW-0560">Oxidoreductase</keyword>
<dbReference type="PANTHER" id="PTHR43701:SF5">
    <property type="entry name" value="MEMBRANE TRANSPORTER PROTEIN-RELATED"/>
    <property type="match status" value="1"/>
</dbReference>
<keyword evidence="4 5" id="KW-0472">Membrane</keyword>
<dbReference type="RefSeq" id="WP_057756797.1">
    <property type="nucleotide sequence ID" value="NZ_LJYG01000109.1"/>
</dbReference>
<evidence type="ECO:0000313" key="6">
    <source>
        <dbReference type="EMBL" id="KRQ02886.1"/>
    </source>
</evidence>
<dbReference type="EMBL" id="LJYG01000109">
    <property type="protein sequence ID" value="KRQ02886.1"/>
    <property type="molecule type" value="Genomic_DNA"/>
</dbReference>
<feature type="transmembrane region" description="Helical" evidence="5">
    <location>
        <begin position="6"/>
        <end position="33"/>
    </location>
</feature>
<dbReference type="OrthoDB" id="8224438at2"/>
<evidence type="ECO:0000256" key="4">
    <source>
        <dbReference type="ARBA" id="ARBA00023136"/>
    </source>
</evidence>
<keyword evidence="6" id="KW-0503">Monooxygenase</keyword>
<dbReference type="PANTHER" id="PTHR43701">
    <property type="entry name" value="MEMBRANE TRANSPORTER PROTEIN MJ0441-RELATED"/>
    <property type="match status" value="1"/>
</dbReference>
<evidence type="ECO:0000256" key="3">
    <source>
        <dbReference type="ARBA" id="ARBA00022989"/>
    </source>
</evidence>
<dbReference type="GO" id="GO:0005886">
    <property type="term" value="C:plasma membrane"/>
    <property type="evidence" value="ECO:0007669"/>
    <property type="project" value="UniProtKB-SubCell"/>
</dbReference>
<reference evidence="6 7" key="1">
    <citation type="submission" date="2015-09" db="EMBL/GenBank/DDBJ databases">
        <title>Draft Genome Sequence of Bradyrhizobium manausense Strain BR 3351T, a Novel Symbiotic Nitrogen-Fixing Alphaproteobacterium Isolated from Brazilian Amazon Rain Forest.</title>
        <authorList>
            <person name="De Araujo J.L."/>
            <person name="Zilli J.E."/>
        </authorList>
    </citation>
    <scope>NUCLEOTIDE SEQUENCE [LARGE SCALE GENOMIC DNA]</scope>
    <source>
        <strain evidence="6 7">BR3351</strain>
    </source>
</reference>
<feature type="transmembrane region" description="Helical" evidence="5">
    <location>
        <begin position="40"/>
        <end position="57"/>
    </location>
</feature>
<sequence>MFPLGLAVISMLYATVGQAGGTAFLGLMVFAALPPTEMRPTALALNVAVATYSTWVLNRNRVVDWTMLRPLLFSSTPMALGGGLIVLRDYIYRPMTGSLLLLAGAVMALRRDRATDHDRQMPLWGTASVGAIVGLVSGLTGVGGGVFLAPTLIALNWASPKQATALSSPFILVNSAVGLAGVLLAGQVPSLHFGSYAIAALGGSITGTAIGLKWLGQTATRVILAGVLFAAGIQMVLV</sequence>
<feature type="transmembrane region" description="Helical" evidence="5">
    <location>
        <begin position="193"/>
        <end position="212"/>
    </location>
</feature>
<dbReference type="AlphaFoldDB" id="A0A0R3CZF0"/>
<dbReference type="GO" id="GO:0004497">
    <property type="term" value="F:monooxygenase activity"/>
    <property type="evidence" value="ECO:0007669"/>
    <property type="project" value="UniProtKB-KW"/>
</dbReference>
<keyword evidence="3 5" id="KW-1133">Transmembrane helix</keyword>
<gene>
    <name evidence="6" type="ORF">AOQ71_34330</name>
</gene>
<accession>A0A0R3CZF0</accession>
<organism evidence="6 7">
    <name type="scientific">Bradyrhizobium manausense</name>
    <dbReference type="NCBI Taxonomy" id="989370"/>
    <lineage>
        <taxon>Bacteria</taxon>
        <taxon>Pseudomonadati</taxon>
        <taxon>Pseudomonadota</taxon>
        <taxon>Alphaproteobacteria</taxon>
        <taxon>Hyphomicrobiales</taxon>
        <taxon>Nitrobacteraceae</taxon>
        <taxon>Bradyrhizobium</taxon>
    </lineage>
</organism>
<keyword evidence="5" id="KW-1003">Cell membrane</keyword>
<dbReference type="Pfam" id="PF01925">
    <property type="entry name" value="TauE"/>
    <property type="match status" value="1"/>
</dbReference>
<dbReference type="InterPro" id="IPR051598">
    <property type="entry name" value="TSUP/Inactive_protease-like"/>
</dbReference>
<keyword evidence="2 5" id="KW-0812">Transmembrane</keyword>
<comment type="similarity">
    <text evidence="5">Belongs to the 4-toluene sulfonate uptake permease (TSUP) (TC 2.A.102) family.</text>
</comment>
<evidence type="ECO:0000313" key="7">
    <source>
        <dbReference type="Proteomes" id="UP000051936"/>
    </source>
</evidence>
<feature type="transmembrane region" description="Helical" evidence="5">
    <location>
        <begin position="121"/>
        <end position="149"/>
    </location>
</feature>
<feature type="transmembrane region" description="Helical" evidence="5">
    <location>
        <begin position="169"/>
        <end position="186"/>
    </location>
</feature>
<protein>
    <recommendedName>
        <fullName evidence="5">Probable membrane transporter protein</fullName>
    </recommendedName>
</protein>
<name>A0A0R3CZF0_9BRAD</name>
<feature type="transmembrane region" description="Helical" evidence="5">
    <location>
        <begin position="218"/>
        <end position="237"/>
    </location>
</feature>
<dbReference type="InterPro" id="IPR002781">
    <property type="entry name" value="TM_pro_TauE-like"/>
</dbReference>
<comment type="caution">
    <text evidence="6">The sequence shown here is derived from an EMBL/GenBank/DDBJ whole genome shotgun (WGS) entry which is preliminary data.</text>
</comment>
<evidence type="ECO:0000256" key="2">
    <source>
        <dbReference type="ARBA" id="ARBA00022692"/>
    </source>
</evidence>
<dbReference type="Proteomes" id="UP000051936">
    <property type="component" value="Unassembled WGS sequence"/>
</dbReference>
<comment type="subcellular location">
    <subcellularLocation>
        <location evidence="5">Cell membrane</location>
        <topology evidence="5">Multi-pass membrane protein</topology>
    </subcellularLocation>
    <subcellularLocation>
        <location evidence="1">Membrane</location>
        <topology evidence="1">Multi-pass membrane protein</topology>
    </subcellularLocation>
</comment>
<evidence type="ECO:0000256" key="1">
    <source>
        <dbReference type="ARBA" id="ARBA00004141"/>
    </source>
</evidence>
<evidence type="ECO:0000256" key="5">
    <source>
        <dbReference type="RuleBase" id="RU363041"/>
    </source>
</evidence>
<keyword evidence="7" id="KW-1185">Reference proteome</keyword>